<protein>
    <submittedName>
        <fullName evidence="1">Uncharacterized protein</fullName>
    </submittedName>
</protein>
<evidence type="ECO:0000313" key="1">
    <source>
        <dbReference type="EMBL" id="JAH19074.1"/>
    </source>
</evidence>
<name>A0A0E9QQH5_ANGAN</name>
<dbReference type="EMBL" id="GBXM01089503">
    <property type="protein sequence ID" value="JAH19074.1"/>
    <property type="molecule type" value="Transcribed_RNA"/>
</dbReference>
<organism evidence="1">
    <name type="scientific">Anguilla anguilla</name>
    <name type="common">European freshwater eel</name>
    <name type="synonym">Muraena anguilla</name>
    <dbReference type="NCBI Taxonomy" id="7936"/>
    <lineage>
        <taxon>Eukaryota</taxon>
        <taxon>Metazoa</taxon>
        <taxon>Chordata</taxon>
        <taxon>Craniata</taxon>
        <taxon>Vertebrata</taxon>
        <taxon>Euteleostomi</taxon>
        <taxon>Actinopterygii</taxon>
        <taxon>Neopterygii</taxon>
        <taxon>Teleostei</taxon>
        <taxon>Anguilliformes</taxon>
        <taxon>Anguillidae</taxon>
        <taxon>Anguilla</taxon>
    </lineage>
</organism>
<sequence>MDFVHANSSYTFSNHFIRYISLLTQLACSSKQ</sequence>
<reference evidence="1" key="2">
    <citation type="journal article" date="2015" name="Fish Shellfish Immunol.">
        <title>Early steps in the European eel (Anguilla anguilla)-Vibrio vulnificus interaction in the gills: Role of the RtxA13 toxin.</title>
        <authorList>
            <person name="Callol A."/>
            <person name="Pajuelo D."/>
            <person name="Ebbesson L."/>
            <person name="Teles M."/>
            <person name="MacKenzie S."/>
            <person name="Amaro C."/>
        </authorList>
    </citation>
    <scope>NUCLEOTIDE SEQUENCE</scope>
</reference>
<reference evidence="1" key="1">
    <citation type="submission" date="2014-11" db="EMBL/GenBank/DDBJ databases">
        <authorList>
            <person name="Amaro Gonzalez C."/>
        </authorList>
    </citation>
    <scope>NUCLEOTIDE SEQUENCE</scope>
</reference>
<dbReference type="AlphaFoldDB" id="A0A0E9QQH5"/>
<accession>A0A0E9QQH5</accession>
<proteinExistence type="predicted"/>